<dbReference type="PROSITE" id="PS51910">
    <property type="entry name" value="GH18_2"/>
    <property type="match status" value="1"/>
</dbReference>
<dbReference type="PANTHER" id="PTHR11177:SF317">
    <property type="entry name" value="CHITINASE 12-RELATED"/>
    <property type="match status" value="1"/>
</dbReference>
<dbReference type="InterPro" id="IPR050314">
    <property type="entry name" value="Glycosyl_Hydrlase_18"/>
</dbReference>
<protein>
    <recommendedName>
        <fullName evidence="2">GH18 domain-containing protein</fullName>
    </recommendedName>
</protein>
<evidence type="ECO:0000259" key="2">
    <source>
        <dbReference type="PROSITE" id="PS51910"/>
    </source>
</evidence>
<dbReference type="Pfam" id="PF00704">
    <property type="entry name" value="Glyco_hydro_18"/>
    <property type="match status" value="1"/>
</dbReference>
<organism evidence="3">
    <name type="scientific">Cuerna arida</name>
    <dbReference type="NCBI Taxonomy" id="1464854"/>
    <lineage>
        <taxon>Eukaryota</taxon>
        <taxon>Metazoa</taxon>
        <taxon>Ecdysozoa</taxon>
        <taxon>Arthropoda</taxon>
        <taxon>Hexapoda</taxon>
        <taxon>Insecta</taxon>
        <taxon>Pterygota</taxon>
        <taxon>Neoptera</taxon>
        <taxon>Paraneoptera</taxon>
        <taxon>Hemiptera</taxon>
        <taxon>Auchenorrhyncha</taxon>
        <taxon>Membracoidea</taxon>
        <taxon>Cicadellidae</taxon>
        <taxon>Cicadellinae</taxon>
        <taxon>Proconiini</taxon>
        <taxon>Cuerna</taxon>
    </lineage>
</organism>
<dbReference type="InterPro" id="IPR017853">
    <property type="entry name" value="GH"/>
</dbReference>
<dbReference type="EMBL" id="GECZ01014101">
    <property type="protein sequence ID" value="JAS55668.1"/>
    <property type="molecule type" value="Transcribed_RNA"/>
</dbReference>
<feature type="non-terminal residue" evidence="3">
    <location>
        <position position="124"/>
    </location>
</feature>
<feature type="signal peptide" evidence="1">
    <location>
        <begin position="1"/>
        <end position="21"/>
    </location>
</feature>
<dbReference type="SUPFAM" id="SSF51445">
    <property type="entry name" value="(Trans)glycosidases"/>
    <property type="match status" value="1"/>
</dbReference>
<evidence type="ECO:0000256" key="1">
    <source>
        <dbReference type="SAM" id="SignalP"/>
    </source>
</evidence>
<dbReference type="Gene3D" id="3.20.20.80">
    <property type="entry name" value="Glycosidases"/>
    <property type="match status" value="1"/>
</dbReference>
<feature type="domain" description="GH18" evidence="2">
    <location>
        <begin position="42"/>
        <end position="124"/>
    </location>
</feature>
<dbReference type="AlphaFoldDB" id="A0A1B6FZQ4"/>
<dbReference type="GO" id="GO:0005576">
    <property type="term" value="C:extracellular region"/>
    <property type="evidence" value="ECO:0007669"/>
    <property type="project" value="TreeGrafter"/>
</dbReference>
<dbReference type="GO" id="GO:0004568">
    <property type="term" value="F:chitinase activity"/>
    <property type="evidence" value="ECO:0007669"/>
    <property type="project" value="TreeGrafter"/>
</dbReference>
<dbReference type="GO" id="GO:0008061">
    <property type="term" value="F:chitin binding"/>
    <property type="evidence" value="ECO:0007669"/>
    <property type="project" value="TreeGrafter"/>
</dbReference>
<gene>
    <name evidence="3" type="ORF">g.44589</name>
</gene>
<sequence>MQCVTPVCALVLAMVVHTANSEQGTNHGFSDGKEAEKENQRWKVVCYFTQWSKWRQGVGKYTTNNIDPHLCTHIIFAFAKIENYKLVPLESSDLQVYKLLMRFKVINPNLKILIAVGGYSAGSA</sequence>
<reference evidence="3" key="1">
    <citation type="submission" date="2015-11" db="EMBL/GenBank/DDBJ databases">
        <title>De novo transcriptome assembly of four potential Pierce s Disease insect vectors from Arizona vineyards.</title>
        <authorList>
            <person name="Tassone E.E."/>
        </authorList>
    </citation>
    <scope>NUCLEOTIDE SEQUENCE</scope>
</reference>
<accession>A0A1B6FZQ4</accession>
<dbReference type="GO" id="GO:0006032">
    <property type="term" value="P:chitin catabolic process"/>
    <property type="evidence" value="ECO:0007669"/>
    <property type="project" value="TreeGrafter"/>
</dbReference>
<dbReference type="GO" id="GO:0005975">
    <property type="term" value="P:carbohydrate metabolic process"/>
    <property type="evidence" value="ECO:0007669"/>
    <property type="project" value="InterPro"/>
</dbReference>
<feature type="chain" id="PRO_5008583188" description="GH18 domain-containing protein" evidence="1">
    <location>
        <begin position="22"/>
        <end position="124"/>
    </location>
</feature>
<dbReference type="PANTHER" id="PTHR11177">
    <property type="entry name" value="CHITINASE"/>
    <property type="match status" value="1"/>
</dbReference>
<proteinExistence type="predicted"/>
<name>A0A1B6FZQ4_9HEMI</name>
<keyword evidence="1" id="KW-0732">Signal</keyword>
<dbReference type="InterPro" id="IPR001223">
    <property type="entry name" value="Glyco_hydro18_cat"/>
</dbReference>
<evidence type="ECO:0000313" key="3">
    <source>
        <dbReference type="EMBL" id="JAS55668.1"/>
    </source>
</evidence>